<organism evidence="3 4">
    <name type="scientific">Pedobacter nyackensis</name>
    <dbReference type="NCBI Taxonomy" id="475255"/>
    <lineage>
        <taxon>Bacteria</taxon>
        <taxon>Pseudomonadati</taxon>
        <taxon>Bacteroidota</taxon>
        <taxon>Sphingobacteriia</taxon>
        <taxon>Sphingobacteriales</taxon>
        <taxon>Sphingobacteriaceae</taxon>
        <taxon>Pedobacter</taxon>
    </lineage>
</organism>
<sequence length="372" mass="41058">MNGEGLKELLAKYRAGDCTEGEKILLENWISNVTYPEYQISEEDLQQDLSEIRSSLPLVKTIKLWPRIAAAASVIFLLGFGIYFYNYNTSGEIRESELRVSDIGPGGNKAYLTLGNGKRIALTDANNGALAKQSNMEIIKAADGRLIYKMNGEAQKSSGLTYNTIETPNGGKYEITLPDGTHVWLNSASILKYPASFALLKERRVELKGEAYFEVAHNKTVPFKVSSSGQTVEVLGTHFNVNSYSDEGTIKTTLLEGSVKVSLPGSKDFKLLKPGEQADNSGGSIEISKANTDQAMGWKNGDFVFKGEDVKTVMRQLARWYDVEIEYKGNVSDIGFVSTISRSRKLSEVIKVLQATEGVHFKIEGRRVLVMP</sequence>
<feature type="domain" description="Protein FecR C-terminal" evidence="2">
    <location>
        <begin position="302"/>
        <end position="370"/>
    </location>
</feature>
<evidence type="ECO:0000259" key="2">
    <source>
        <dbReference type="Pfam" id="PF16344"/>
    </source>
</evidence>
<dbReference type="PANTHER" id="PTHR30273:SF2">
    <property type="entry name" value="PROTEIN FECR"/>
    <property type="match status" value="1"/>
</dbReference>
<dbReference type="PIRSF" id="PIRSF018266">
    <property type="entry name" value="FecR"/>
    <property type="match status" value="1"/>
</dbReference>
<dbReference type="PANTHER" id="PTHR30273">
    <property type="entry name" value="PERIPLASMIC SIGNAL SENSOR AND SIGMA FACTOR ACTIVATOR FECR-RELATED"/>
    <property type="match status" value="1"/>
</dbReference>
<dbReference type="Gene3D" id="3.55.50.30">
    <property type="match status" value="1"/>
</dbReference>
<reference evidence="3 4" key="1">
    <citation type="submission" date="2017-04" db="EMBL/GenBank/DDBJ databases">
        <authorList>
            <person name="Afonso C.L."/>
            <person name="Miller P.J."/>
            <person name="Scott M.A."/>
            <person name="Spackman E."/>
            <person name="Goraichik I."/>
            <person name="Dimitrov K.M."/>
            <person name="Suarez D.L."/>
            <person name="Swayne D.E."/>
        </authorList>
    </citation>
    <scope>NUCLEOTIDE SEQUENCE [LARGE SCALE GENOMIC DNA]</scope>
    <source>
        <strain evidence="3 4">DSM 19625</strain>
    </source>
</reference>
<dbReference type="EMBL" id="FWYB01000009">
    <property type="protein sequence ID" value="SMD02834.1"/>
    <property type="molecule type" value="Genomic_DNA"/>
</dbReference>
<evidence type="ECO:0000259" key="1">
    <source>
        <dbReference type="Pfam" id="PF04773"/>
    </source>
</evidence>
<name>A0A1W2DZB4_9SPHI</name>
<dbReference type="InterPro" id="IPR032508">
    <property type="entry name" value="FecR_C"/>
</dbReference>
<dbReference type="Pfam" id="PF04773">
    <property type="entry name" value="FecR"/>
    <property type="match status" value="1"/>
</dbReference>
<keyword evidence="4" id="KW-1185">Reference proteome</keyword>
<evidence type="ECO:0000313" key="4">
    <source>
        <dbReference type="Proteomes" id="UP000192678"/>
    </source>
</evidence>
<dbReference type="Gene3D" id="2.60.120.1440">
    <property type="match status" value="1"/>
</dbReference>
<dbReference type="STRING" id="475255.SAMN04488101_1095"/>
<dbReference type="FunFam" id="2.60.120.1440:FF:000001">
    <property type="entry name" value="Putative anti-sigma factor"/>
    <property type="match status" value="1"/>
</dbReference>
<accession>A0A1W2DZB4</accession>
<dbReference type="RefSeq" id="WP_084290406.1">
    <property type="nucleotide sequence ID" value="NZ_FWYB01000009.1"/>
</dbReference>
<dbReference type="OrthoDB" id="1099963at2"/>
<dbReference type="Proteomes" id="UP000192678">
    <property type="component" value="Unassembled WGS sequence"/>
</dbReference>
<protein>
    <submittedName>
        <fullName evidence="3">FecR family protein</fullName>
    </submittedName>
</protein>
<evidence type="ECO:0000313" key="3">
    <source>
        <dbReference type="EMBL" id="SMD02834.1"/>
    </source>
</evidence>
<dbReference type="GO" id="GO:0016989">
    <property type="term" value="F:sigma factor antagonist activity"/>
    <property type="evidence" value="ECO:0007669"/>
    <property type="project" value="TreeGrafter"/>
</dbReference>
<feature type="domain" description="FecR protein" evidence="1">
    <location>
        <begin position="164"/>
        <end position="260"/>
    </location>
</feature>
<dbReference type="InterPro" id="IPR012373">
    <property type="entry name" value="Ferrdict_sens_TM"/>
</dbReference>
<dbReference type="Pfam" id="PF16344">
    <property type="entry name" value="FecR_C"/>
    <property type="match status" value="1"/>
</dbReference>
<dbReference type="AlphaFoldDB" id="A0A1W2DZB4"/>
<proteinExistence type="predicted"/>
<gene>
    <name evidence="3" type="ORF">SAMN04488101_1095</name>
</gene>
<dbReference type="InterPro" id="IPR006860">
    <property type="entry name" value="FecR"/>
</dbReference>